<reference evidence="4" key="1">
    <citation type="submission" date="2012-02" db="EMBL/GenBank/DDBJ databases">
        <title>The complete genome of Solitalea canadensis DSM 3403.</title>
        <authorList>
            <consortium name="US DOE Joint Genome Institute (JGI-PGF)"/>
            <person name="Lucas S."/>
            <person name="Copeland A."/>
            <person name="Lapidus A."/>
            <person name="Glavina del Rio T."/>
            <person name="Dalin E."/>
            <person name="Tice H."/>
            <person name="Bruce D."/>
            <person name="Goodwin L."/>
            <person name="Pitluck S."/>
            <person name="Peters L."/>
            <person name="Ovchinnikova G."/>
            <person name="Lu M."/>
            <person name="Kyrpides N."/>
            <person name="Mavromatis K."/>
            <person name="Ivanova N."/>
            <person name="Brettin T."/>
            <person name="Detter J.C."/>
            <person name="Han C."/>
            <person name="Larimer F."/>
            <person name="Land M."/>
            <person name="Hauser L."/>
            <person name="Markowitz V."/>
            <person name="Cheng J.-F."/>
            <person name="Hugenholtz P."/>
            <person name="Woyke T."/>
            <person name="Wu D."/>
            <person name="Spring S."/>
            <person name="Schroeder M."/>
            <person name="Kopitz M."/>
            <person name="Brambilla E."/>
            <person name="Klenk H.-P."/>
            <person name="Eisen J.A."/>
        </authorList>
    </citation>
    <scope>NUCLEOTIDE SEQUENCE</scope>
    <source>
        <strain evidence="4">DSM 3403</strain>
    </source>
</reference>
<proteinExistence type="predicted"/>
<evidence type="ECO:0000313" key="5">
    <source>
        <dbReference type="Proteomes" id="UP000007590"/>
    </source>
</evidence>
<dbReference type="SUPFAM" id="SSF52172">
    <property type="entry name" value="CheY-like"/>
    <property type="match status" value="1"/>
</dbReference>
<feature type="modified residue" description="4-aspartylphosphate" evidence="1">
    <location>
        <position position="59"/>
    </location>
</feature>
<dbReference type="PANTHER" id="PTHR45526:SF1">
    <property type="entry name" value="TRANSCRIPTIONAL REGULATORY PROTEIN DCUR-RELATED"/>
    <property type="match status" value="1"/>
</dbReference>
<feature type="domain" description="HTH LytTR-type" evidence="3">
    <location>
        <begin position="142"/>
        <end position="240"/>
    </location>
</feature>
<dbReference type="InterPro" id="IPR011006">
    <property type="entry name" value="CheY-like_superfamily"/>
</dbReference>
<evidence type="ECO:0000313" key="4">
    <source>
        <dbReference type="EMBL" id="AFD05244.1"/>
    </source>
</evidence>
<dbReference type="PROSITE" id="PS50930">
    <property type="entry name" value="HTH_LYTTR"/>
    <property type="match status" value="1"/>
</dbReference>
<name>H8KT61_SOLCM</name>
<accession>H8KT61</accession>
<evidence type="ECO:0000259" key="2">
    <source>
        <dbReference type="PROSITE" id="PS50110"/>
    </source>
</evidence>
<keyword evidence="1" id="KW-0597">Phosphoprotein</keyword>
<evidence type="ECO:0000259" key="3">
    <source>
        <dbReference type="PROSITE" id="PS50930"/>
    </source>
</evidence>
<dbReference type="Gene3D" id="3.40.50.2300">
    <property type="match status" value="1"/>
</dbReference>
<dbReference type="RefSeq" id="WP_014678472.1">
    <property type="nucleotide sequence ID" value="NC_017770.1"/>
</dbReference>
<dbReference type="Proteomes" id="UP000007590">
    <property type="component" value="Chromosome"/>
</dbReference>
<dbReference type="STRING" id="929556.Solca_0088"/>
<dbReference type="PANTHER" id="PTHR45526">
    <property type="entry name" value="TRANSCRIPTIONAL REGULATORY PROTEIN DPIA"/>
    <property type="match status" value="1"/>
</dbReference>
<dbReference type="eggNOG" id="COG3279">
    <property type="taxonomic scope" value="Bacteria"/>
</dbReference>
<gene>
    <name evidence="4" type="ordered locus">Solca_0088</name>
</gene>
<dbReference type="GO" id="GO:0003677">
    <property type="term" value="F:DNA binding"/>
    <property type="evidence" value="ECO:0007669"/>
    <property type="project" value="InterPro"/>
</dbReference>
<dbReference type="AlphaFoldDB" id="H8KT61"/>
<dbReference type="SMART" id="SM00850">
    <property type="entry name" value="LytTR"/>
    <property type="match status" value="1"/>
</dbReference>
<dbReference type="Gene3D" id="2.40.50.1020">
    <property type="entry name" value="LytTr DNA-binding domain"/>
    <property type="match status" value="1"/>
</dbReference>
<dbReference type="GO" id="GO:0000156">
    <property type="term" value="F:phosphorelay response regulator activity"/>
    <property type="evidence" value="ECO:0007669"/>
    <property type="project" value="TreeGrafter"/>
</dbReference>
<dbReference type="KEGG" id="scn:Solca_0088"/>
<protein>
    <submittedName>
        <fullName evidence="4">Response regulator of the LytR/AlgR family</fullName>
    </submittedName>
</protein>
<dbReference type="HOGENOM" id="CLU_000445_14_1_10"/>
<dbReference type="Pfam" id="PF00072">
    <property type="entry name" value="Response_reg"/>
    <property type="match status" value="1"/>
</dbReference>
<dbReference type="InterPro" id="IPR001789">
    <property type="entry name" value="Sig_transdc_resp-reg_receiver"/>
</dbReference>
<evidence type="ECO:0000256" key="1">
    <source>
        <dbReference type="PROSITE-ProRule" id="PRU00169"/>
    </source>
</evidence>
<sequence length="243" mass="27682">MITENKIQCLIVDDEPPAIAILQKYIESVPGLMLTGACFNAVEALTVLQQKNVDLLFLDIQMPQLLGTDFIRTLKNPPKVIFTTAYRKYAVEGFELDAVDYLLKPVSFERFIKAVNKVMQTQVQPAGEPVEISDGSKDGAFIYFRADRKMVKVFLKDILYVESLKDYIKVITSFRQIITKQSISSLEAMLPANQFVRIHRSYLVAISKIDSFTADDIEIQKKEIPIGRMYQHEVNRVLKLAVK</sequence>
<dbReference type="InterPro" id="IPR051271">
    <property type="entry name" value="2C-system_Tx_regulators"/>
</dbReference>
<dbReference type="Pfam" id="PF04397">
    <property type="entry name" value="LytTR"/>
    <property type="match status" value="1"/>
</dbReference>
<dbReference type="OrthoDB" id="9787344at2"/>
<feature type="domain" description="Response regulatory" evidence="2">
    <location>
        <begin position="8"/>
        <end position="119"/>
    </location>
</feature>
<dbReference type="InterPro" id="IPR007492">
    <property type="entry name" value="LytTR_DNA-bd_dom"/>
</dbReference>
<dbReference type="PROSITE" id="PS50110">
    <property type="entry name" value="RESPONSE_REGULATORY"/>
    <property type="match status" value="1"/>
</dbReference>
<dbReference type="EMBL" id="CP003349">
    <property type="protein sequence ID" value="AFD05244.1"/>
    <property type="molecule type" value="Genomic_DNA"/>
</dbReference>
<keyword evidence="5" id="KW-1185">Reference proteome</keyword>
<organism evidence="4 5">
    <name type="scientific">Solitalea canadensis (strain ATCC 29591 / DSM 3403 / JCM 21819 / LMG 8368 / NBRC 15130 / NCIMB 12057 / USAM 9D)</name>
    <name type="common">Flexibacter canadensis</name>
    <dbReference type="NCBI Taxonomy" id="929556"/>
    <lineage>
        <taxon>Bacteria</taxon>
        <taxon>Pseudomonadati</taxon>
        <taxon>Bacteroidota</taxon>
        <taxon>Sphingobacteriia</taxon>
        <taxon>Sphingobacteriales</taxon>
        <taxon>Sphingobacteriaceae</taxon>
        <taxon>Solitalea</taxon>
    </lineage>
</organism>
<dbReference type="SMART" id="SM00448">
    <property type="entry name" value="REC"/>
    <property type="match status" value="1"/>
</dbReference>